<gene>
    <name evidence="1" type="primary">nudC</name>
    <name evidence="1" type="ORF">ACI1P1_17645</name>
</gene>
<protein>
    <submittedName>
        <fullName evidence="1">NAD(+) diphosphatase</fullName>
        <ecNumber evidence="1">3.6.1.22</ecNumber>
    </submittedName>
</protein>
<comment type="caution">
    <text evidence="1">The sequence shown here is derived from an EMBL/GenBank/DDBJ whole genome shotgun (WGS) entry which is preliminary data.</text>
</comment>
<proteinExistence type="predicted"/>
<organism evidence="1 2">
    <name type="scientific">Paenibacillus mesotrionivorans</name>
    <dbReference type="NCBI Taxonomy" id="3160968"/>
    <lineage>
        <taxon>Bacteria</taxon>
        <taxon>Bacillati</taxon>
        <taxon>Bacillota</taxon>
        <taxon>Bacilli</taxon>
        <taxon>Bacillales</taxon>
        <taxon>Paenibacillaceae</taxon>
        <taxon>Paenibacillus</taxon>
    </lineage>
</organism>
<evidence type="ECO:0000313" key="2">
    <source>
        <dbReference type="Proteomes" id="UP001631969"/>
    </source>
</evidence>
<keyword evidence="2" id="KW-1185">Reference proteome</keyword>
<dbReference type="EC" id="3.6.1.22" evidence="1"/>
<evidence type="ECO:0000313" key="1">
    <source>
        <dbReference type="EMBL" id="MFM9330126.1"/>
    </source>
</evidence>
<accession>A0ACC7NZC5</accession>
<keyword evidence="1" id="KW-0378">Hydrolase</keyword>
<name>A0ACC7NZC5_9BACL</name>
<dbReference type="EMBL" id="JBJURJ010000011">
    <property type="protein sequence ID" value="MFM9330126.1"/>
    <property type="molecule type" value="Genomic_DNA"/>
</dbReference>
<reference evidence="1" key="1">
    <citation type="submission" date="2024-12" db="EMBL/GenBank/DDBJ databases">
        <authorList>
            <person name="Wu N."/>
        </authorList>
    </citation>
    <scope>NUCLEOTIDE SEQUENCE</scope>
    <source>
        <strain evidence="1">P15</strain>
    </source>
</reference>
<sequence>MLAPRESIYTHYQPAYIPDHEPGAAAYWFISRTGNLLIRETADGVEIPEAAESGELGLAIRRTQYVGTWKGTPCYAASAESEIASVEGLAFHPLRSLYGKMDEGLFHLAGRAVQLAAFGLTHRFCGTCGTETVPSPKEHALLCPACGSVSFPRLAPAVITVILKDRQVLLARAKHFTNNMYGLIAGFVEPGETLEDCVRRETKEEIGIIVTNIRYFGSQQWPFPHSLMIGFIADYESGEIHVDGEEIVEAGWFDSDKLPVIPSPVSIARKMLDWYVEQYAG</sequence>
<dbReference type="Proteomes" id="UP001631969">
    <property type="component" value="Unassembled WGS sequence"/>
</dbReference>